<evidence type="ECO:0000313" key="2">
    <source>
        <dbReference type="EMBL" id="MDR7086241.1"/>
    </source>
</evidence>
<dbReference type="Pfam" id="PF18029">
    <property type="entry name" value="Glyoxalase_6"/>
    <property type="match status" value="2"/>
</dbReference>
<keyword evidence="3" id="KW-1185">Reference proteome</keyword>
<comment type="caution">
    <text evidence="2">The sequence shown here is derived from an EMBL/GenBank/DDBJ whole genome shotgun (WGS) entry which is preliminary data.</text>
</comment>
<gene>
    <name evidence="2" type="ORF">J2X11_001080</name>
</gene>
<dbReference type="InterPro" id="IPR041581">
    <property type="entry name" value="Glyoxalase_6"/>
</dbReference>
<dbReference type="PANTHER" id="PTHR35908">
    <property type="entry name" value="HYPOTHETICAL FUSION PROTEIN"/>
    <property type="match status" value="1"/>
</dbReference>
<organism evidence="2 3">
    <name type="scientific">Aeromicrobium panaciterrae</name>
    <dbReference type="NCBI Taxonomy" id="363861"/>
    <lineage>
        <taxon>Bacteria</taxon>
        <taxon>Bacillati</taxon>
        <taxon>Actinomycetota</taxon>
        <taxon>Actinomycetes</taxon>
        <taxon>Propionibacteriales</taxon>
        <taxon>Nocardioidaceae</taxon>
        <taxon>Aeromicrobium</taxon>
    </lineage>
</organism>
<sequence>MALVTYKDLCIDASDVSAVEGFWARTLGLTSEVLPDGDAVLKGDDPSKTVWINLVPEALSVKQRVHLDVHAASLEPFSALTQQSEDGEFPWTVFLDPEGGEFCVFVRDEVDDYLFYEVCVDAVDHQKITAWWADVLGGNLGHDKQGYSWIDKVPGVPFDGFSFATVPEPKTVKNRIHWDVTLNEGVTVDDLVVKGASILRAPDDEISWTIMADPEGNEFCVFDR</sequence>
<evidence type="ECO:0000313" key="3">
    <source>
        <dbReference type="Proteomes" id="UP001257739"/>
    </source>
</evidence>
<dbReference type="RefSeq" id="WP_309967705.1">
    <property type="nucleotide sequence ID" value="NZ_JAVDWH010000001.1"/>
</dbReference>
<proteinExistence type="predicted"/>
<accession>A0ABU1UM27</accession>
<dbReference type="InterPro" id="IPR029068">
    <property type="entry name" value="Glyas_Bleomycin-R_OHBP_Dase"/>
</dbReference>
<evidence type="ECO:0000259" key="1">
    <source>
        <dbReference type="Pfam" id="PF18029"/>
    </source>
</evidence>
<protein>
    <recommendedName>
        <fullName evidence="1">Glyoxalase-like domain-containing protein</fullName>
    </recommendedName>
</protein>
<name>A0ABU1UM27_9ACTN</name>
<feature type="domain" description="Glyoxalase-like" evidence="1">
    <location>
        <begin position="117"/>
        <end position="222"/>
    </location>
</feature>
<dbReference type="Proteomes" id="UP001257739">
    <property type="component" value="Unassembled WGS sequence"/>
</dbReference>
<reference evidence="2 3" key="1">
    <citation type="submission" date="2023-07" db="EMBL/GenBank/DDBJ databases">
        <title>Sorghum-associated microbial communities from plants grown in Nebraska, USA.</title>
        <authorList>
            <person name="Schachtman D."/>
        </authorList>
    </citation>
    <scope>NUCLEOTIDE SEQUENCE [LARGE SCALE GENOMIC DNA]</scope>
    <source>
        <strain evidence="2 3">BE248</strain>
    </source>
</reference>
<dbReference type="PANTHER" id="PTHR35908:SF1">
    <property type="entry name" value="CONSERVED PROTEIN"/>
    <property type="match status" value="1"/>
</dbReference>
<dbReference type="Gene3D" id="3.10.180.10">
    <property type="entry name" value="2,3-Dihydroxybiphenyl 1,2-Dioxygenase, domain 1"/>
    <property type="match status" value="2"/>
</dbReference>
<feature type="domain" description="Glyoxalase-like" evidence="1">
    <location>
        <begin position="9"/>
        <end position="105"/>
    </location>
</feature>
<dbReference type="EMBL" id="JAVDWH010000001">
    <property type="protein sequence ID" value="MDR7086241.1"/>
    <property type="molecule type" value="Genomic_DNA"/>
</dbReference>